<feature type="region of interest" description="Disordered" evidence="1">
    <location>
        <begin position="329"/>
        <end position="348"/>
    </location>
</feature>
<feature type="compositionally biased region" description="Acidic residues" evidence="1">
    <location>
        <begin position="217"/>
        <end position="230"/>
    </location>
</feature>
<organism evidence="2 3">
    <name type="scientific">Schizopora paradoxa</name>
    <dbReference type="NCBI Taxonomy" id="27342"/>
    <lineage>
        <taxon>Eukaryota</taxon>
        <taxon>Fungi</taxon>
        <taxon>Dikarya</taxon>
        <taxon>Basidiomycota</taxon>
        <taxon>Agaricomycotina</taxon>
        <taxon>Agaricomycetes</taxon>
        <taxon>Hymenochaetales</taxon>
        <taxon>Schizoporaceae</taxon>
        <taxon>Schizopora</taxon>
    </lineage>
</organism>
<evidence type="ECO:0000313" key="2">
    <source>
        <dbReference type="EMBL" id="KLO04871.1"/>
    </source>
</evidence>
<evidence type="ECO:0000313" key="3">
    <source>
        <dbReference type="Proteomes" id="UP000053477"/>
    </source>
</evidence>
<dbReference type="EMBL" id="KQ086413">
    <property type="protein sequence ID" value="KLO04871.1"/>
    <property type="molecule type" value="Genomic_DNA"/>
</dbReference>
<gene>
    <name evidence="2" type="ORF">SCHPADRAFT_947373</name>
</gene>
<keyword evidence="3" id="KW-1185">Reference proteome</keyword>
<sequence length="486" mass="50524">MADDAPLNPQLEQLMGVIQKAAEQRNVDRLRNAMKKLVVKADAELDDGVRNAIGLELVEMAVAFEDAEMLLVGKVVGLLMFETESDGDERIEQFRAEAAEELSQLEGQFEGWTLVKPFDFLVYQKKTRRSRVSRAPAVVASPAAVASPTVATPLSQAAPALPAVPKTRVASQAPSRSGSVAGVSSVASGSRHRKASAAPSSVVTVAASSAPAVETLDDAGDAASESDVEEVPAVTGGKPAKASKKPVISKEDAASAERGGVTASPACGPCAAGKGGVPWVCRVRPGKKGCSMCTARKVGCPFNDSEGKEVKKEKVVGGREKQVVLGEPVYEDDGEGGSARGTKRRRGGDLAPIQTSVANAGATRTFAGREVLQSVVMPGFVNPDAPIFETRTRTSNELLQRPVIGALPMGIDREAAGLDSPTYASLPRDLKVALWDVADGNDHVQHGSRMISNAIPGLVAAKTMREAEKLGMVGAGSGSGKGKGKA</sequence>
<dbReference type="AlphaFoldDB" id="A0A0H2RJ75"/>
<dbReference type="Proteomes" id="UP000053477">
    <property type="component" value="Unassembled WGS sequence"/>
</dbReference>
<feature type="region of interest" description="Disordered" evidence="1">
    <location>
        <begin position="162"/>
        <end position="202"/>
    </location>
</feature>
<accession>A0A0H2RJ75</accession>
<protein>
    <submittedName>
        <fullName evidence="2">Uncharacterized protein</fullName>
    </submittedName>
</protein>
<reference evidence="2 3" key="1">
    <citation type="submission" date="2015-04" db="EMBL/GenBank/DDBJ databases">
        <title>Complete genome sequence of Schizopora paradoxa KUC8140, a cosmopolitan wood degrader in East Asia.</title>
        <authorList>
            <consortium name="DOE Joint Genome Institute"/>
            <person name="Min B."/>
            <person name="Park H."/>
            <person name="Jang Y."/>
            <person name="Kim J.-J."/>
            <person name="Kim K.H."/>
            <person name="Pangilinan J."/>
            <person name="Lipzen A."/>
            <person name="Riley R."/>
            <person name="Grigoriev I.V."/>
            <person name="Spatafora J.W."/>
            <person name="Choi I.-G."/>
        </authorList>
    </citation>
    <scope>NUCLEOTIDE SEQUENCE [LARGE SCALE GENOMIC DNA]</scope>
    <source>
        <strain evidence="2 3">KUC8140</strain>
    </source>
</reference>
<feature type="compositionally biased region" description="Low complexity" evidence="1">
    <location>
        <begin position="175"/>
        <end position="189"/>
    </location>
</feature>
<name>A0A0H2RJ75_9AGAM</name>
<feature type="region of interest" description="Disordered" evidence="1">
    <location>
        <begin position="217"/>
        <end position="248"/>
    </location>
</feature>
<evidence type="ECO:0000256" key="1">
    <source>
        <dbReference type="SAM" id="MobiDB-lite"/>
    </source>
</evidence>
<proteinExistence type="predicted"/>
<dbReference type="InParanoid" id="A0A0H2RJ75"/>